<reference evidence="2" key="2">
    <citation type="submission" date="2012-06" db="EMBL/GenBank/DDBJ databases">
        <authorList>
            <person name="Yu Y."/>
            <person name="Currie J."/>
            <person name="Lomeli R."/>
            <person name="Angelova A."/>
            <person name="Collura K."/>
            <person name="Wissotski M."/>
            <person name="Campos D."/>
            <person name="Kudrna D."/>
            <person name="Golser W."/>
            <person name="Ashely E."/>
            <person name="Descour A."/>
            <person name="Fernandes J."/>
            <person name="Soderlund C."/>
            <person name="Walbot V."/>
        </authorList>
    </citation>
    <scope>NUCLEOTIDE SEQUENCE</scope>
    <source>
        <strain evidence="2">B73</strain>
    </source>
</reference>
<dbReference type="EMBL" id="BT064341">
    <property type="protein sequence ID" value="ACN29038.1"/>
    <property type="molecule type" value="mRNA"/>
</dbReference>
<reference evidence="2" key="1">
    <citation type="journal article" date="2009" name="PLoS Genet.">
        <title>Sequencing, mapping, and analysis of 27,455 maize full-length cDNAs.</title>
        <authorList>
            <person name="Soderlund C."/>
            <person name="Descour A."/>
            <person name="Kudrna D."/>
            <person name="Bomhoff M."/>
            <person name="Boyd L."/>
            <person name="Currie J."/>
            <person name="Angelova A."/>
            <person name="Collura K."/>
            <person name="Wissotski M."/>
            <person name="Ashley E."/>
            <person name="Morrow D."/>
            <person name="Fernandes J."/>
            <person name="Walbot V."/>
            <person name="Yu Y."/>
        </authorList>
    </citation>
    <scope>NUCLEOTIDE SEQUENCE</scope>
    <source>
        <strain evidence="2">B73</strain>
    </source>
</reference>
<protein>
    <submittedName>
        <fullName evidence="2">Uncharacterized protein</fullName>
    </submittedName>
</protein>
<dbReference type="AlphaFoldDB" id="C0P7S2"/>
<sequence length="271" mass="29055">MVIMLTSYAHSSKIHKFYLKKSDSILSRFSMVPELPTAAAGLTAVAPFSAFASSPRSLSISLATAIIFFSIALLCSRLSECAFFSKSTAALPFWISRRMVSIWGRTESVLLASAFLCASFSRRTWSLLTRSVRAAASTWTSAWTWSISARAAAMARASASICAAWSARERTSPSRSARALVAATETARSSCCAAMSCCWSATWVAANRWLSTRSSWISWSRAARRSSMRAKAGCAAEARRCCARRPSSREDAGTAAGAAPGARPRRGGLGS</sequence>
<evidence type="ECO:0000256" key="1">
    <source>
        <dbReference type="SAM" id="MobiDB-lite"/>
    </source>
</evidence>
<feature type="compositionally biased region" description="Low complexity" evidence="1">
    <location>
        <begin position="253"/>
        <end position="262"/>
    </location>
</feature>
<organism evidence="2">
    <name type="scientific">Zea mays</name>
    <name type="common">Maize</name>
    <dbReference type="NCBI Taxonomy" id="4577"/>
    <lineage>
        <taxon>Eukaryota</taxon>
        <taxon>Viridiplantae</taxon>
        <taxon>Streptophyta</taxon>
        <taxon>Embryophyta</taxon>
        <taxon>Tracheophyta</taxon>
        <taxon>Spermatophyta</taxon>
        <taxon>Magnoliopsida</taxon>
        <taxon>Liliopsida</taxon>
        <taxon>Poales</taxon>
        <taxon>Poaceae</taxon>
        <taxon>PACMAD clade</taxon>
        <taxon>Panicoideae</taxon>
        <taxon>Andropogonodae</taxon>
        <taxon>Andropogoneae</taxon>
        <taxon>Tripsacinae</taxon>
        <taxon>Zea</taxon>
    </lineage>
</organism>
<proteinExistence type="evidence at transcript level"/>
<evidence type="ECO:0000313" key="2">
    <source>
        <dbReference type="EMBL" id="ACN29038.1"/>
    </source>
</evidence>
<feature type="region of interest" description="Disordered" evidence="1">
    <location>
        <begin position="244"/>
        <end position="271"/>
    </location>
</feature>
<name>C0P7S2_MAIZE</name>
<accession>C0P7S2</accession>